<dbReference type="PANTHER" id="PTHR46012">
    <property type="entry name" value="IP22168P"/>
    <property type="match status" value="1"/>
</dbReference>
<protein>
    <recommendedName>
        <fullName evidence="11">UDP-D-xylose:beta-D-glucoside alpha-1,3-D-xylosyltransferase</fullName>
        <ecNumber evidence="11">2.4.2.42</ecNumber>
    </recommendedName>
</protein>
<keyword evidence="6" id="KW-0735">Signal-anchor</keyword>
<keyword evidence="3" id="KW-0328">Glycosyltransferase</keyword>
<dbReference type="OMA" id="HRIYSIT"/>
<evidence type="ECO:0000256" key="14">
    <source>
        <dbReference type="SAM" id="SignalP"/>
    </source>
</evidence>
<sequence>MKLYCKVVALALCLGLLLLLYLFVGNADEPPLKVAKESHLAHVSSGPAGAFAPLLQAHFRPIQAAEEEAAQVSKREPRLHKKAAGKRSGAKGKFANVRRPKDQKHSLPQLPSLQWMHLAVVACGDRLEETLIMLKSAILFSRRKLKFHIFADDSLKPEFERKLQEWPPSYTRKFEYNIYPIAFSVGNAQEWKKLFKPCAAQRLFLPMILKDVDSLLYVDTDVLFLRPIDDIWSFLRAFNSTQLAAMAPEHEIPKIGWYSRFARHPYYGTTGVNSGVMLMNLTRIRHAQFKNSMIPTGLTWEEMLYPLYQKYKNYITWGDQDLLNIIFYFNPECLYLFSCQWNYRPDHCMYGSNCKGAEEEGISILHGNRGVFHDDKQPTFKAVYEVIRDFPFEDNLFQSMYYPLQSKFLNTVHTLCGRIPQVFLKQIAKTMKQVYESRVIVNVGANFRL</sequence>
<evidence type="ECO:0000256" key="1">
    <source>
        <dbReference type="ARBA" id="ARBA00004606"/>
    </source>
</evidence>
<dbReference type="Pfam" id="PF01501">
    <property type="entry name" value="Glyco_transf_8"/>
    <property type="match status" value="1"/>
</dbReference>
<dbReference type="GeneTree" id="ENSGT00940000158065"/>
<dbReference type="InterPro" id="IPR051993">
    <property type="entry name" value="Glycosyltransferase_8"/>
</dbReference>
<dbReference type="PANTHER" id="PTHR46012:SF1">
    <property type="entry name" value="GLUCOSIDE XYLOSYLTRANSFERASE 2"/>
    <property type="match status" value="1"/>
</dbReference>
<evidence type="ECO:0000256" key="8">
    <source>
        <dbReference type="ARBA" id="ARBA00023136"/>
    </source>
</evidence>
<dbReference type="Ensembl" id="ENSSMRT00000004333.1">
    <property type="protein sequence ID" value="ENSSMRP00000003630.1"/>
    <property type="gene ID" value="ENSSMRG00000003071.1"/>
</dbReference>
<name>A0A8D0B104_SALMN</name>
<proteinExistence type="inferred from homology"/>
<organism evidence="15 16">
    <name type="scientific">Salvator merianae</name>
    <name type="common">Argentine black and white tegu</name>
    <name type="synonym">Tupinambis merianae</name>
    <dbReference type="NCBI Taxonomy" id="96440"/>
    <lineage>
        <taxon>Eukaryota</taxon>
        <taxon>Metazoa</taxon>
        <taxon>Chordata</taxon>
        <taxon>Craniata</taxon>
        <taxon>Vertebrata</taxon>
        <taxon>Euteleostomi</taxon>
        <taxon>Lepidosauria</taxon>
        <taxon>Squamata</taxon>
        <taxon>Bifurcata</taxon>
        <taxon>Unidentata</taxon>
        <taxon>Episquamata</taxon>
        <taxon>Laterata</taxon>
        <taxon>Teiioidea</taxon>
        <taxon>Teiidae</taxon>
        <taxon>Salvator</taxon>
    </lineage>
</organism>
<reference evidence="15" key="2">
    <citation type="submission" date="2025-09" db="UniProtKB">
        <authorList>
            <consortium name="Ensembl"/>
        </authorList>
    </citation>
    <scope>IDENTIFICATION</scope>
</reference>
<feature type="compositionally biased region" description="Basic residues" evidence="13">
    <location>
        <begin position="77"/>
        <end position="98"/>
    </location>
</feature>
<evidence type="ECO:0000313" key="15">
    <source>
        <dbReference type="Ensembl" id="ENSSMRP00000003630.1"/>
    </source>
</evidence>
<comment type="subcellular location">
    <subcellularLocation>
        <location evidence="1">Membrane</location>
        <topology evidence="1">Single-pass type II membrane protein</topology>
    </subcellularLocation>
</comment>
<keyword evidence="7" id="KW-1133">Transmembrane helix</keyword>
<evidence type="ECO:0000256" key="7">
    <source>
        <dbReference type="ARBA" id="ARBA00022989"/>
    </source>
</evidence>
<feature type="signal peptide" evidence="14">
    <location>
        <begin position="1"/>
        <end position="27"/>
    </location>
</feature>
<keyword evidence="9" id="KW-0325">Glycoprotein</keyword>
<evidence type="ECO:0000256" key="2">
    <source>
        <dbReference type="ARBA" id="ARBA00006351"/>
    </source>
</evidence>
<dbReference type="GO" id="GO:0140563">
    <property type="term" value="F:UDP-D-xylose:beta-D-glucoside alpha-1,3-D-xylosyltransferase activity"/>
    <property type="evidence" value="ECO:0007669"/>
    <property type="project" value="UniProtKB-EC"/>
</dbReference>
<keyword evidence="8" id="KW-0472">Membrane</keyword>
<dbReference type="Proteomes" id="UP000694421">
    <property type="component" value="Unplaced"/>
</dbReference>
<dbReference type="InterPro" id="IPR029044">
    <property type="entry name" value="Nucleotide-diphossugar_trans"/>
</dbReference>
<dbReference type="AlphaFoldDB" id="A0A8D0B104"/>
<feature type="region of interest" description="Disordered" evidence="13">
    <location>
        <begin position="70"/>
        <end position="106"/>
    </location>
</feature>
<evidence type="ECO:0000256" key="6">
    <source>
        <dbReference type="ARBA" id="ARBA00022968"/>
    </source>
</evidence>
<dbReference type="InterPro" id="IPR002495">
    <property type="entry name" value="Glyco_trans_8"/>
</dbReference>
<evidence type="ECO:0000256" key="9">
    <source>
        <dbReference type="ARBA" id="ARBA00023180"/>
    </source>
</evidence>
<dbReference type="SUPFAM" id="SSF53448">
    <property type="entry name" value="Nucleotide-diphospho-sugar transferases"/>
    <property type="match status" value="1"/>
</dbReference>
<evidence type="ECO:0000256" key="5">
    <source>
        <dbReference type="ARBA" id="ARBA00022692"/>
    </source>
</evidence>
<evidence type="ECO:0000256" key="12">
    <source>
        <dbReference type="ARBA" id="ARBA00049181"/>
    </source>
</evidence>
<dbReference type="GO" id="GO:0016266">
    <property type="term" value="P:protein O-linked glycosylation via N-acetyl-galactosamine"/>
    <property type="evidence" value="ECO:0007669"/>
    <property type="project" value="Ensembl"/>
</dbReference>
<evidence type="ECO:0000256" key="13">
    <source>
        <dbReference type="SAM" id="MobiDB-lite"/>
    </source>
</evidence>
<dbReference type="FunFam" id="3.90.550.10:FF:000042">
    <property type="entry name" value="Glucoside xylosyltransferase 1"/>
    <property type="match status" value="1"/>
</dbReference>
<dbReference type="Gene3D" id="3.90.550.10">
    <property type="entry name" value="Spore Coat Polysaccharide Biosynthesis Protein SpsA, Chain A"/>
    <property type="match status" value="1"/>
</dbReference>
<comment type="function">
    <text evidence="10">Glycosyltransferase which elongates the O-linked glucose attached to EGF-like repeats in the extracellular domain of Notch proteins by catalyzing the addition of xylose.</text>
</comment>
<accession>A0A8D0B104</accession>
<dbReference type="CDD" id="cd06430">
    <property type="entry name" value="GT8_like_2"/>
    <property type="match status" value="1"/>
</dbReference>
<keyword evidence="4" id="KW-0808">Transferase</keyword>
<keyword evidence="14" id="KW-0732">Signal</keyword>
<evidence type="ECO:0000256" key="10">
    <source>
        <dbReference type="ARBA" id="ARBA00037301"/>
    </source>
</evidence>
<evidence type="ECO:0000256" key="4">
    <source>
        <dbReference type="ARBA" id="ARBA00022679"/>
    </source>
</evidence>
<dbReference type="GO" id="GO:0016020">
    <property type="term" value="C:membrane"/>
    <property type="evidence" value="ECO:0007669"/>
    <property type="project" value="UniProtKB-SubCell"/>
</dbReference>
<dbReference type="EC" id="2.4.2.42" evidence="11"/>
<evidence type="ECO:0000256" key="11">
    <source>
        <dbReference type="ARBA" id="ARBA00038854"/>
    </source>
</evidence>
<comment type="catalytic activity">
    <reaction evidence="12">
        <text>3-O-(beta-D-glucosyl)-L-seryl-[EGF-like domain protein] + UDP-alpha-D-xylose = 3-O-[alpha-D-xylosyl-(1-&gt;3)-beta-D-glucosyl]-L-seryl-[EGF-like domain protein] + UDP + H(+)</text>
        <dbReference type="Rhea" id="RHEA:56064"/>
        <dbReference type="Rhea" id="RHEA-COMP:14610"/>
        <dbReference type="Rhea" id="RHEA-COMP:14611"/>
        <dbReference type="ChEBI" id="CHEBI:15378"/>
        <dbReference type="ChEBI" id="CHEBI:57632"/>
        <dbReference type="ChEBI" id="CHEBI:58223"/>
        <dbReference type="ChEBI" id="CHEBI:140575"/>
        <dbReference type="ChEBI" id="CHEBI:140576"/>
        <dbReference type="EC" id="2.4.2.42"/>
    </reaction>
</comment>
<feature type="chain" id="PRO_5034496631" description="UDP-D-xylose:beta-D-glucoside alpha-1,3-D-xylosyltransferase" evidence="14">
    <location>
        <begin position="28"/>
        <end position="449"/>
    </location>
</feature>
<evidence type="ECO:0000313" key="16">
    <source>
        <dbReference type="Proteomes" id="UP000694421"/>
    </source>
</evidence>
<comment type="similarity">
    <text evidence="2">Belongs to the glycosyltransferase 8 family.</text>
</comment>
<keyword evidence="5" id="KW-0812">Transmembrane</keyword>
<keyword evidence="16" id="KW-1185">Reference proteome</keyword>
<reference evidence="15" key="1">
    <citation type="submission" date="2025-08" db="UniProtKB">
        <authorList>
            <consortium name="Ensembl"/>
        </authorList>
    </citation>
    <scope>IDENTIFICATION</scope>
</reference>
<evidence type="ECO:0000256" key="3">
    <source>
        <dbReference type="ARBA" id="ARBA00022676"/>
    </source>
</evidence>